<dbReference type="Proteomes" id="UP000276029">
    <property type="component" value="Unassembled WGS sequence"/>
</dbReference>
<evidence type="ECO:0000256" key="1">
    <source>
        <dbReference type="ARBA" id="ARBA00023125"/>
    </source>
</evidence>
<dbReference type="KEGG" id="smic:SmB9_09040"/>
<name>A0AAD1D3S7_SPHMI</name>
<reference evidence="4 6" key="1">
    <citation type="submission" date="2018-06" db="EMBL/GenBank/DDBJ databases">
        <title>Complete Genome Sequence of the Microcystin-Degrading Bacterium Sphingosinicella microcystinivorans Strain B-9.</title>
        <authorList>
            <person name="Jin H."/>
            <person name="Nishizawa T."/>
            <person name="Guo Y."/>
            <person name="Nishizawa A."/>
            <person name="Park H."/>
            <person name="Kato H."/>
            <person name="Tsuji K."/>
            <person name="Harada K."/>
        </authorList>
    </citation>
    <scope>NUCLEOTIDE SEQUENCE [LARGE SCALE GENOMIC DNA]</scope>
    <source>
        <strain evidence="4 6">B9</strain>
    </source>
</reference>
<evidence type="ECO:0000313" key="7">
    <source>
        <dbReference type="Proteomes" id="UP000276029"/>
    </source>
</evidence>
<dbReference type="RefSeq" id="WP_121053298.1">
    <property type="nucleotide sequence ID" value="NZ_AP018711.1"/>
</dbReference>
<evidence type="ECO:0000256" key="2">
    <source>
        <dbReference type="PROSITE-ProRule" id="PRU00335"/>
    </source>
</evidence>
<keyword evidence="1 2" id="KW-0238">DNA-binding</keyword>
<dbReference type="InterPro" id="IPR009057">
    <property type="entry name" value="Homeodomain-like_sf"/>
</dbReference>
<dbReference type="AlphaFoldDB" id="A0AAD1D3S7"/>
<evidence type="ECO:0000259" key="3">
    <source>
        <dbReference type="PROSITE" id="PS50977"/>
    </source>
</evidence>
<dbReference type="Gene3D" id="1.10.10.60">
    <property type="entry name" value="Homeodomain-like"/>
    <property type="match status" value="1"/>
</dbReference>
<dbReference type="InterPro" id="IPR050109">
    <property type="entry name" value="HTH-type_TetR-like_transc_reg"/>
</dbReference>
<gene>
    <name evidence="5" type="ORF">DFR51_3384</name>
    <name evidence="4" type="ORF">SmB9_09040</name>
</gene>
<dbReference type="InterPro" id="IPR036271">
    <property type="entry name" value="Tet_transcr_reg_TetR-rel_C_sf"/>
</dbReference>
<dbReference type="InterPro" id="IPR041490">
    <property type="entry name" value="KstR2_TetR_C"/>
</dbReference>
<dbReference type="PANTHER" id="PTHR30055:SF223">
    <property type="entry name" value="HTH-TYPE TRANSCRIPTIONAL REGULATOR UIDR"/>
    <property type="match status" value="1"/>
</dbReference>
<dbReference type="GO" id="GO:0003700">
    <property type="term" value="F:DNA-binding transcription factor activity"/>
    <property type="evidence" value="ECO:0007669"/>
    <property type="project" value="TreeGrafter"/>
</dbReference>
<feature type="DNA-binding region" description="H-T-H motif" evidence="2">
    <location>
        <begin position="39"/>
        <end position="58"/>
    </location>
</feature>
<accession>A0AAD1D3S7</accession>
<sequence>MARVVSLKNSPAAREARGREELVEVAVELFARNGFAGTSIRDIADAVGRSVSNVYHYFENKEALWLAILERSVKALPARLRGAIDGIADPRARVAALVREHLDVSEQYRRESRIFFIDEERLSATGNKANKRIQREILTIYVAELEGLRAAGLLANGDIRITAFNMLGVINWYLRWSKPSASQAKREQTVDQVLAFILRGAGSEQ</sequence>
<dbReference type="SUPFAM" id="SSF48498">
    <property type="entry name" value="Tetracyclin repressor-like, C-terminal domain"/>
    <property type="match status" value="1"/>
</dbReference>
<evidence type="ECO:0000313" key="5">
    <source>
        <dbReference type="EMBL" id="RKS85464.1"/>
    </source>
</evidence>
<dbReference type="EMBL" id="AP018711">
    <property type="protein sequence ID" value="BBE33246.1"/>
    <property type="molecule type" value="Genomic_DNA"/>
</dbReference>
<feature type="domain" description="HTH tetR-type" evidence="3">
    <location>
        <begin position="16"/>
        <end position="76"/>
    </location>
</feature>
<dbReference type="Pfam" id="PF17932">
    <property type="entry name" value="TetR_C_24"/>
    <property type="match status" value="1"/>
</dbReference>
<protein>
    <submittedName>
        <fullName evidence="4">TetR family transcriptional regulator</fullName>
    </submittedName>
</protein>
<dbReference type="Proteomes" id="UP000275727">
    <property type="component" value="Chromosome"/>
</dbReference>
<dbReference type="InterPro" id="IPR001647">
    <property type="entry name" value="HTH_TetR"/>
</dbReference>
<proteinExistence type="predicted"/>
<keyword evidence="7" id="KW-1185">Reference proteome</keyword>
<dbReference type="PANTHER" id="PTHR30055">
    <property type="entry name" value="HTH-TYPE TRANSCRIPTIONAL REGULATOR RUTR"/>
    <property type="match status" value="1"/>
</dbReference>
<dbReference type="PROSITE" id="PS50977">
    <property type="entry name" value="HTH_TETR_2"/>
    <property type="match status" value="1"/>
</dbReference>
<reference evidence="5 7" key="2">
    <citation type="submission" date="2018-10" db="EMBL/GenBank/DDBJ databases">
        <title>Genomic Encyclopedia of Type Strains, Phase IV (KMG-IV): sequencing the most valuable type-strain genomes for metagenomic binning, comparative biology and taxonomic classification.</title>
        <authorList>
            <person name="Goeker M."/>
        </authorList>
    </citation>
    <scope>NUCLEOTIDE SEQUENCE [LARGE SCALE GENOMIC DNA]</scope>
    <source>
        <strain evidence="5 7">DSM 19791</strain>
    </source>
</reference>
<dbReference type="EMBL" id="RBWX01000011">
    <property type="protein sequence ID" value="RKS85464.1"/>
    <property type="molecule type" value="Genomic_DNA"/>
</dbReference>
<dbReference type="Pfam" id="PF00440">
    <property type="entry name" value="TetR_N"/>
    <property type="match status" value="1"/>
</dbReference>
<evidence type="ECO:0000313" key="6">
    <source>
        <dbReference type="Proteomes" id="UP000275727"/>
    </source>
</evidence>
<evidence type="ECO:0000313" key="4">
    <source>
        <dbReference type="EMBL" id="BBE33246.1"/>
    </source>
</evidence>
<organism evidence="4 6">
    <name type="scientific">Sphingosinicella microcystinivorans</name>
    <dbReference type="NCBI Taxonomy" id="335406"/>
    <lineage>
        <taxon>Bacteria</taxon>
        <taxon>Pseudomonadati</taxon>
        <taxon>Pseudomonadota</taxon>
        <taxon>Alphaproteobacteria</taxon>
        <taxon>Sphingomonadales</taxon>
        <taxon>Sphingosinicellaceae</taxon>
        <taxon>Sphingosinicella</taxon>
    </lineage>
</organism>
<dbReference type="PRINTS" id="PR00455">
    <property type="entry name" value="HTHTETR"/>
</dbReference>
<dbReference type="SUPFAM" id="SSF46689">
    <property type="entry name" value="Homeodomain-like"/>
    <property type="match status" value="1"/>
</dbReference>
<dbReference type="GO" id="GO:0000976">
    <property type="term" value="F:transcription cis-regulatory region binding"/>
    <property type="evidence" value="ECO:0007669"/>
    <property type="project" value="TreeGrafter"/>
</dbReference>
<dbReference type="Gene3D" id="1.10.357.10">
    <property type="entry name" value="Tetracycline Repressor, domain 2"/>
    <property type="match status" value="1"/>
</dbReference>